<comment type="caution">
    <text evidence="1">The sequence shown here is derived from an EMBL/GenBank/DDBJ whole genome shotgun (WGS) entry which is preliminary data.</text>
</comment>
<reference evidence="1 2" key="1">
    <citation type="submission" date="2023-05" db="EMBL/GenBank/DDBJ databases">
        <title>Pseudoalteromonas ardens sp. nov., Pseudoalteromonas obscura sp. nov., and Pseudoalteromonas umbrosa sp. nov., isolated from the coral Montipora capitata.</title>
        <authorList>
            <person name="Thomas E.M."/>
            <person name="Smith E.M."/>
            <person name="Papke E."/>
            <person name="Shlafstein M.D."/>
            <person name="Oline D.K."/>
            <person name="Videau P."/>
            <person name="Saw J.H."/>
            <person name="Strangman W.K."/>
            <person name="Ushijima B."/>
        </authorList>
    </citation>
    <scope>NUCLEOTIDE SEQUENCE [LARGE SCALE GENOMIC DNA]</scope>
    <source>
        <strain evidence="1 2">P94</strain>
    </source>
</reference>
<sequence length="119" mass="13728">MIRPDFLYLTCIVGISFNTSATPSFSDFSDRVDIPSAKSVAIENTTQSRFNDYLDIKHHQNNSIGAVYSALTPDEQIKYKYQKGILRRTVTFESLHKQTYDVTTSSGQVEKHTYYIFWE</sequence>
<proteinExistence type="predicted"/>
<name>A0ABT7EEE2_9GAMM</name>
<protein>
    <submittedName>
        <fullName evidence="1">Uncharacterized protein</fullName>
    </submittedName>
</protein>
<dbReference type="Proteomes" id="UP001231915">
    <property type="component" value="Unassembled WGS sequence"/>
</dbReference>
<evidence type="ECO:0000313" key="1">
    <source>
        <dbReference type="EMBL" id="MDK2593651.1"/>
    </source>
</evidence>
<gene>
    <name evidence="1" type="ORF">QNM18_01050</name>
</gene>
<dbReference type="RefSeq" id="WP_284136055.1">
    <property type="nucleotide sequence ID" value="NZ_JASJUT010000001.1"/>
</dbReference>
<keyword evidence="2" id="KW-1185">Reference proteome</keyword>
<organism evidence="1 2">
    <name type="scientific">Pseudoalteromonas obscura</name>
    <dbReference type="NCBI Taxonomy" id="3048491"/>
    <lineage>
        <taxon>Bacteria</taxon>
        <taxon>Pseudomonadati</taxon>
        <taxon>Pseudomonadota</taxon>
        <taxon>Gammaproteobacteria</taxon>
        <taxon>Alteromonadales</taxon>
        <taxon>Pseudoalteromonadaceae</taxon>
        <taxon>Pseudoalteromonas</taxon>
    </lineage>
</organism>
<accession>A0ABT7EEE2</accession>
<evidence type="ECO:0000313" key="2">
    <source>
        <dbReference type="Proteomes" id="UP001231915"/>
    </source>
</evidence>
<dbReference type="EMBL" id="JASJUT010000001">
    <property type="protein sequence ID" value="MDK2593651.1"/>
    <property type="molecule type" value="Genomic_DNA"/>
</dbReference>